<dbReference type="GO" id="GO:0005737">
    <property type="term" value="C:cytoplasm"/>
    <property type="evidence" value="ECO:0007669"/>
    <property type="project" value="UniProtKB-SubCell"/>
</dbReference>
<dbReference type="CDD" id="cd00805">
    <property type="entry name" value="TyrRS_core"/>
    <property type="match status" value="1"/>
</dbReference>
<comment type="catalytic activity">
    <reaction evidence="7 8">
        <text>tRNA(Tyr) + L-tyrosine + ATP = L-tyrosyl-tRNA(Tyr) + AMP + diphosphate + H(+)</text>
        <dbReference type="Rhea" id="RHEA:10220"/>
        <dbReference type="Rhea" id="RHEA-COMP:9706"/>
        <dbReference type="Rhea" id="RHEA-COMP:9707"/>
        <dbReference type="ChEBI" id="CHEBI:15378"/>
        <dbReference type="ChEBI" id="CHEBI:30616"/>
        <dbReference type="ChEBI" id="CHEBI:33019"/>
        <dbReference type="ChEBI" id="CHEBI:58315"/>
        <dbReference type="ChEBI" id="CHEBI:78442"/>
        <dbReference type="ChEBI" id="CHEBI:78536"/>
        <dbReference type="ChEBI" id="CHEBI:456215"/>
        <dbReference type="EC" id="6.1.1.1"/>
    </reaction>
</comment>
<feature type="binding site" evidence="8">
    <location>
        <position position="191"/>
    </location>
    <ligand>
        <name>L-tyrosine</name>
        <dbReference type="ChEBI" id="CHEBI:58315"/>
    </ligand>
</feature>
<evidence type="ECO:0000313" key="9">
    <source>
        <dbReference type="EMBL" id="EWG08146.1"/>
    </source>
</evidence>
<dbReference type="EC" id="6.1.1.1" evidence="8"/>
<keyword evidence="5 8" id="KW-0648">Protein biosynthesis</keyword>
<feature type="binding site" evidence="8">
    <location>
        <position position="176"/>
    </location>
    <ligand>
        <name>L-tyrosine</name>
        <dbReference type="ChEBI" id="CHEBI:58315"/>
    </ligand>
</feature>
<dbReference type="GO" id="GO:0006437">
    <property type="term" value="P:tyrosyl-tRNA aminoacylation"/>
    <property type="evidence" value="ECO:0007669"/>
    <property type="project" value="UniProtKB-UniRule"/>
</dbReference>
<evidence type="ECO:0000256" key="8">
    <source>
        <dbReference type="HAMAP-Rule" id="MF_02009"/>
    </source>
</evidence>
<dbReference type="EMBL" id="ASRH01000001">
    <property type="protein sequence ID" value="EWG08146.1"/>
    <property type="molecule type" value="Genomic_DNA"/>
</dbReference>
<evidence type="ECO:0000256" key="6">
    <source>
        <dbReference type="ARBA" id="ARBA00023146"/>
    </source>
</evidence>
<dbReference type="SUPFAM" id="SSF52374">
    <property type="entry name" value="Nucleotidylyl transferase"/>
    <property type="match status" value="1"/>
</dbReference>
<keyword evidence="1 8" id="KW-0963">Cytoplasm</keyword>
<gene>
    <name evidence="8" type="primary">tyrS</name>
    <name evidence="9" type="ORF">ASUL_00790</name>
</gene>
<comment type="similarity">
    <text evidence="8">Belongs to the class-I aminoacyl-tRNA synthetase family. TyrS type 4 subfamily.</text>
</comment>
<comment type="subcellular location">
    <subcellularLocation>
        <location evidence="8">Cytoplasm</location>
    </subcellularLocation>
</comment>
<dbReference type="PANTHER" id="PTHR46264:SF4">
    <property type="entry name" value="TYROSINE--TRNA LIGASE, CYTOPLASMIC"/>
    <property type="match status" value="1"/>
</dbReference>
<keyword evidence="2 8" id="KW-0436">Ligase</keyword>
<dbReference type="InterPro" id="IPR023678">
    <property type="entry name" value="Tyr-tRNA-ligase_4"/>
</dbReference>
<dbReference type="PRINTS" id="PR01040">
    <property type="entry name" value="TRNASYNTHTYR"/>
</dbReference>
<dbReference type="Gene3D" id="3.40.50.620">
    <property type="entry name" value="HUPs"/>
    <property type="match status" value="1"/>
</dbReference>
<reference evidence="9 10" key="1">
    <citation type="journal article" date="2014" name="Genome Announc.">
        <title>Draft Genome Sequence of the Sulfolobales Archaeon AZ1, Obtained through Metagenomic Analysis of a Mexican Hot Spring.</title>
        <authorList>
            <person name="Servin-Garciduenas L.E."/>
            <person name="Martinez-Romero E."/>
        </authorList>
    </citation>
    <scope>NUCLEOTIDE SEQUENCE [LARGE SCALE GENOMIC DNA]</scope>
    <source>
        <strain evidence="9">AZ1-illumnia</strain>
    </source>
</reference>
<sequence>MPFYFGEDYLQDRLSLIARNTQEIVTLEELQKKLEAKEKLKGYIGFEPSGLFHIGWLIWAQKLKDLVEAGVEMSVLVATWHAMINDKLGGDIELIRLAGKYAIDVLSAYGIDMGRVRVVDAEELVKDKDYWALVIKVAKNTSLARMKRALTIMGRKSEEAELDTSKLIYPAMQVSDIFYMDLDIALGGTDQRKAHMLARDVAEKLGRKKVIAIHTPLLVGLQGGQRMEGPVEEDDFLSEIKMSKSKPETAIFVNDSPEEVEEKIRKAYCPRGVVENNPILQINKYIIFASPSATLKVERDIKYGGDVEFKSYEELEKVFAEGKLHPMDLKSATARMLNKILDPLRKKVQNEEYEKMIISISKKVTR</sequence>
<keyword evidence="6 8" id="KW-0030">Aminoacyl-tRNA synthetase</keyword>
<dbReference type="PATRIC" id="fig|1326980.6.peg.157"/>
<evidence type="ECO:0000256" key="3">
    <source>
        <dbReference type="ARBA" id="ARBA00022741"/>
    </source>
</evidence>
<dbReference type="InterPro" id="IPR023617">
    <property type="entry name" value="Tyr-tRNA-ligase_arc/euk-type"/>
</dbReference>
<keyword evidence="4 8" id="KW-0067">ATP-binding</keyword>
<evidence type="ECO:0000256" key="7">
    <source>
        <dbReference type="ARBA" id="ARBA00048248"/>
    </source>
</evidence>
<feature type="binding site" evidence="8">
    <location>
        <position position="169"/>
    </location>
    <ligand>
        <name>L-tyrosine</name>
        <dbReference type="ChEBI" id="CHEBI:58315"/>
    </ligand>
</feature>
<dbReference type="Pfam" id="PF00579">
    <property type="entry name" value="tRNA-synt_1b"/>
    <property type="match status" value="2"/>
</dbReference>
<dbReference type="HAMAP" id="MF_02009">
    <property type="entry name" value="Tyr_tRNA_synth_type4"/>
    <property type="match status" value="1"/>
</dbReference>
<dbReference type="InterPro" id="IPR002307">
    <property type="entry name" value="Tyr-tRNA-ligase"/>
</dbReference>
<feature type="short sequence motif" description="'KMSKS' region" evidence="8">
    <location>
        <begin position="241"/>
        <end position="245"/>
    </location>
</feature>
<dbReference type="InterPro" id="IPR050489">
    <property type="entry name" value="Tyr-tRNA_synthase"/>
</dbReference>
<name>W7KXX9_9CREN</name>
<dbReference type="Proteomes" id="UP000054284">
    <property type="component" value="Unassembled WGS sequence"/>
</dbReference>
<dbReference type="GO" id="GO:0004831">
    <property type="term" value="F:tyrosine-tRNA ligase activity"/>
    <property type="evidence" value="ECO:0007669"/>
    <property type="project" value="UniProtKB-UniRule"/>
</dbReference>
<comment type="function">
    <text evidence="8">Catalyzes the attachment of tyrosine to tRNA(Tyr) in a two-step reaction: tyrosine is first activated by ATP to form Tyr-AMP and then transferred to the acceptor end of tRNA(Tyr).</text>
</comment>
<keyword evidence="10" id="KW-1185">Reference proteome</keyword>
<dbReference type="PIRSF" id="PIRSF006588">
    <property type="entry name" value="TyrRS_arch_euk"/>
    <property type="match status" value="1"/>
</dbReference>
<proteinExistence type="inferred from homology"/>
<organism evidence="9 10">
    <name type="scientific">Candidatus Aramenus sulfurataquae</name>
    <dbReference type="NCBI Taxonomy" id="1326980"/>
    <lineage>
        <taxon>Archaea</taxon>
        <taxon>Thermoproteota</taxon>
        <taxon>Thermoprotei</taxon>
        <taxon>Sulfolobales</taxon>
        <taxon>Sulfolobaceae</taxon>
        <taxon>Candidatus Aramenus</taxon>
    </lineage>
</organism>
<evidence type="ECO:0000256" key="5">
    <source>
        <dbReference type="ARBA" id="ARBA00022917"/>
    </source>
</evidence>
<dbReference type="InterPro" id="IPR002305">
    <property type="entry name" value="aa-tRNA-synth_Ic"/>
</dbReference>
<protein>
    <recommendedName>
        <fullName evidence="8">Tyrosine--tRNA ligase</fullName>
        <ecNumber evidence="8">6.1.1.1</ecNumber>
    </recommendedName>
    <alternativeName>
        <fullName evidence="8">Tyrosyl-tRNA synthetase</fullName>
        <shortName evidence="8">TyrRS</shortName>
    </alternativeName>
</protein>
<dbReference type="GO" id="GO:0005524">
    <property type="term" value="F:ATP binding"/>
    <property type="evidence" value="ECO:0007669"/>
    <property type="project" value="UniProtKB-UniRule"/>
</dbReference>
<feature type="binding site" evidence="8">
    <location>
        <position position="173"/>
    </location>
    <ligand>
        <name>L-tyrosine</name>
        <dbReference type="ChEBI" id="CHEBI:58315"/>
    </ligand>
</feature>
<evidence type="ECO:0000313" key="10">
    <source>
        <dbReference type="Proteomes" id="UP000054284"/>
    </source>
</evidence>
<evidence type="ECO:0000256" key="1">
    <source>
        <dbReference type="ARBA" id="ARBA00022490"/>
    </source>
</evidence>
<feature type="binding site" evidence="8">
    <location>
        <position position="43"/>
    </location>
    <ligand>
        <name>L-tyrosine</name>
        <dbReference type="ChEBI" id="CHEBI:58315"/>
    </ligand>
</feature>
<dbReference type="InterPro" id="IPR014729">
    <property type="entry name" value="Rossmann-like_a/b/a_fold"/>
</dbReference>
<dbReference type="NCBIfam" id="TIGR00234">
    <property type="entry name" value="tyrS"/>
    <property type="match status" value="1"/>
</dbReference>
<dbReference type="NCBIfam" id="NF006330">
    <property type="entry name" value="PRK08560.1"/>
    <property type="match status" value="1"/>
</dbReference>
<comment type="caution">
    <text evidence="9">The sequence shown here is derived from an EMBL/GenBank/DDBJ whole genome shotgun (WGS) entry which is preliminary data.</text>
</comment>
<comment type="subunit">
    <text evidence="8">Homodimer.</text>
</comment>
<feature type="binding site" evidence="8">
    <location>
        <position position="244"/>
    </location>
    <ligand>
        <name>ATP</name>
        <dbReference type="ChEBI" id="CHEBI:30616"/>
    </ligand>
</feature>
<dbReference type="PANTHER" id="PTHR46264">
    <property type="entry name" value="TYROSINE-TRNA LIGASE"/>
    <property type="match status" value="1"/>
</dbReference>
<accession>W7KXX9</accession>
<evidence type="ECO:0000256" key="2">
    <source>
        <dbReference type="ARBA" id="ARBA00022598"/>
    </source>
</evidence>
<keyword evidence="3 8" id="KW-0547">Nucleotide-binding</keyword>
<evidence type="ECO:0000256" key="4">
    <source>
        <dbReference type="ARBA" id="ARBA00022840"/>
    </source>
</evidence>
<dbReference type="Gene3D" id="1.10.240.10">
    <property type="entry name" value="Tyrosyl-Transfer RNA Synthetase"/>
    <property type="match status" value="1"/>
</dbReference>
<dbReference type="AlphaFoldDB" id="W7KXX9"/>